<feature type="chain" id="PRO_5022915105" evidence="1">
    <location>
        <begin position="22"/>
        <end position="377"/>
    </location>
</feature>
<dbReference type="Proteomes" id="UP000318878">
    <property type="component" value="Unassembled WGS sequence"/>
</dbReference>
<keyword evidence="4" id="KW-1185">Reference proteome</keyword>
<feature type="signal peptide" evidence="1">
    <location>
        <begin position="1"/>
        <end position="21"/>
    </location>
</feature>
<reference evidence="3 4" key="1">
    <citation type="submission" date="2019-02" db="EMBL/GenBank/DDBJ databases">
        <title>Deep-cultivation of Planctomycetes and their phenomic and genomic characterization uncovers novel biology.</title>
        <authorList>
            <person name="Wiegand S."/>
            <person name="Jogler M."/>
            <person name="Boedeker C."/>
            <person name="Pinto D."/>
            <person name="Vollmers J."/>
            <person name="Rivas-Marin E."/>
            <person name="Kohn T."/>
            <person name="Peeters S.H."/>
            <person name="Heuer A."/>
            <person name="Rast P."/>
            <person name="Oberbeckmann S."/>
            <person name="Bunk B."/>
            <person name="Jeske O."/>
            <person name="Meyerdierks A."/>
            <person name="Storesund J.E."/>
            <person name="Kallscheuer N."/>
            <person name="Luecker S."/>
            <person name="Lage O.M."/>
            <person name="Pohl T."/>
            <person name="Merkel B.J."/>
            <person name="Hornburger P."/>
            <person name="Mueller R.-W."/>
            <person name="Bruemmer F."/>
            <person name="Labrenz M."/>
            <person name="Spormann A.M."/>
            <person name="Op Den Camp H."/>
            <person name="Overmann J."/>
            <person name="Amann R."/>
            <person name="Jetten M.S.M."/>
            <person name="Mascher T."/>
            <person name="Medema M.H."/>
            <person name="Devos D.P."/>
            <person name="Kaster A.-K."/>
            <person name="Ovreas L."/>
            <person name="Rohde M."/>
            <person name="Galperin M.Y."/>
            <person name="Jogler C."/>
        </authorList>
    </citation>
    <scope>NUCLEOTIDE SEQUENCE [LARGE SCALE GENOMIC DNA]</scope>
    <source>
        <strain evidence="3 4">Enr8</strain>
    </source>
</reference>
<dbReference type="Gene3D" id="3.90.1580.10">
    <property type="entry name" value="paralog of FGE (formylglycine-generating enzyme)"/>
    <property type="match status" value="1"/>
</dbReference>
<dbReference type="RefSeq" id="WP_146429130.1">
    <property type="nucleotide sequence ID" value="NZ_SJPF01000001.1"/>
</dbReference>
<dbReference type="InterPro" id="IPR005532">
    <property type="entry name" value="SUMF_dom"/>
</dbReference>
<keyword evidence="3" id="KW-0808">Transferase</keyword>
<evidence type="ECO:0000313" key="3">
    <source>
        <dbReference type="EMBL" id="TWT38912.1"/>
    </source>
</evidence>
<dbReference type="OrthoDB" id="9812426at2"/>
<dbReference type="AlphaFoldDB" id="A0A5C5VMH1"/>
<sequence precursor="true">MRIASACLVALLMAVSTAAAADTLGISKTKPAEGPFVEIDGGFMVPYEITVPGAEVKLSMVPVPGGTRVMGEGDSAYTVKVEPFWMQKTETTWAQYKEFMALYDQLKKIEGAGVRPVTDDNKVDAVTIPTPLYEPSFTFENGEDPQQAAVTMTQYSAMQYSKWISGVTGDQYRLPSEAEWEFAAAGGEKGPYSFGDVDKIGDYAWYVDNADGAQAKVGEKKPNQYGLYDMNGNVWEWVLDAYTEETPEALAGKTVTVAEAIQWPTEPFPLCSKGGSWDDDAENCKVTSKLGSHDDDWKASDPNFPLSPWWFTEYPSTCVGFRLIRPLTELPKTEMRKYWDSLPESLQFDVTDRLGGGRGVLGLVDEKLPEAIKQVQD</sequence>
<dbReference type="InterPro" id="IPR042095">
    <property type="entry name" value="SUMF_sf"/>
</dbReference>
<dbReference type="PANTHER" id="PTHR23150:SF19">
    <property type="entry name" value="FORMYLGLYCINE-GENERATING ENZYME"/>
    <property type="match status" value="1"/>
</dbReference>
<dbReference type="EC" id="2.7.11.1" evidence="3"/>
<keyword evidence="3" id="KW-0418">Kinase</keyword>
<dbReference type="PANTHER" id="PTHR23150">
    <property type="entry name" value="SULFATASE MODIFYING FACTOR 1, 2"/>
    <property type="match status" value="1"/>
</dbReference>
<evidence type="ECO:0000313" key="4">
    <source>
        <dbReference type="Proteomes" id="UP000318878"/>
    </source>
</evidence>
<evidence type="ECO:0000256" key="1">
    <source>
        <dbReference type="SAM" id="SignalP"/>
    </source>
</evidence>
<dbReference type="SUPFAM" id="SSF56436">
    <property type="entry name" value="C-type lectin-like"/>
    <property type="match status" value="1"/>
</dbReference>
<gene>
    <name evidence="3" type="primary">pkn1_1</name>
    <name evidence="3" type="ORF">Enr8_06060</name>
</gene>
<organism evidence="3 4">
    <name type="scientific">Blastopirellula retiformator</name>
    <dbReference type="NCBI Taxonomy" id="2527970"/>
    <lineage>
        <taxon>Bacteria</taxon>
        <taxon>Pseudomonadati</taxon>
        <taxon>Planctomycetota</taxon>
        <taxon>Planctomycetia</taxon>
        <taxon>Pirellulales</taxon>
        <taxon>Pirellulaceae</taxon>
        <taxon>Blastopirellula</taxon>
    </lineage>
</organism>
<protein>
    <submittedName>
        <fullName evidence="3">Serine/threonine-protein kinase pkn1</fullName>
        <ecNumber evidence="3">2.7.11.1</ecNumber>
    </submittedName>
</protein>
<accession>A0A5C5VMH1</accession>
<feature type="domain" description="Sulfatase-modifying factor enzyme-like" evidence="2">
    <location>
        <begin position="59"/>
        <end position="285"/>
    </location>
</feature>
<dbReference type="InterPro" id="IPR051043">
    <property type="entry name" value="Sulfatase_Mod_Factor_Kinase"/>
</dbReference>
<evidence type="ECO:0000259" key="2">
    <source>
        <dbReference type="Pfam" id="PF03781"/>
    </source>
</evidence>
<dbReference type="GO" id="GO:0120147">
    <property type="term" value="F:formylglycine-generating oxidase activity"/>
    <property type="evidence" value="ECO:0007669"/>
    <property type="project" value="TreeGrafter"/>
</dbReference>
<dbReference type="EMBL" id="SJPF01000001">
    <property type="protein sequence ID" value="TWT38912.1"/>
    <property type="molecule type" value="Genomic_DNA"/>
</dbReference>
<comment type="caution">
    <text evidence="3">The sequence shown here is derived from an EMBL/GenBank/DDBJ whole genome shotgun (WGS) entry which is preliminary data.</text>
</comment>
<keyword evidence="1" id="KW-0732">Signal</keyword>
<dbReference type="Pfam" id="PF03781">
    <property type="entry name" value="FGE-sulfatase"/>
    <property type="match status" value="1"/>
</dbReference>
<dbReference type="GO" id="GO:0004674">
    <property type="term" value="F:protein serine/threonine kinase activity"/>
    <property type="evidence" value="ECO:0007669"/>
    <property type="project" value="UniProtKB-EC"/>
</dbReference>
<dbReference type="InterPro" id="IPR016187">
    <property type="entry name" value="CTDL_fold"/>
</dbReference>
<name>A0A5C5VMH1_9BACT</name>
<proteinExistence type="predicted"/>